<dbReference type="OrthoDB" id="6133115at2759"/>
<gene>
    <name evidence="2" type="ORF">DSTB1V02_LOCUS6424</name>
</gene>
<proteinExistence type="predicted"/>
<dbReference type="AlphaFoldDB" id="A0A7R9A526"/>
<reference evidence="2" key="1">
    <citation type="submission" date="2020-11" db="EMBL/GenBank/DDBJ databases">
        <authorList>
            <person name="Tran Van P."/>
        </authorList>
    </citation>
    <scope>NUCLEOTIDE SEQUENCE</scope>
</reference>
<feature type="region of interest" description="Disordered" evidence="1">
    <location>
        <begin position="1"/>
        <end position="80"/>
    </location>
</feature>
<dbReference type="EMBL" id="CAJPEV010001174">
    <property type="protein sequence ID" value="CAG0891169.1"/>
    <property type="molecule type" value="Genomic_DNA"/>
</dbReference>
<dbReference type="EMBL" id="LR900691">
    <property type="protein sequence ID" value="CAD7246576.1"/>
    <property type="molecule type" value="Genomic_DNA"/>
</dbReference>
<organism evidence="2">
    <name type="scientific">Darwinula stevensoni</name>
    <dbReference type="NCBI Taxonomy" id="69355"/>
    <lineage>
        <taxon>Eukaryota</taxon>
        <taxon>Metazoa</taxon>
        <taxon>Ecdysozoa</taxon>
        <taxon>Arthropoda</taxon>
        <taxon>Crustacea</taxon>
        <taxon>Oligostraca</taxon>
        <taxon>Ostracoda</taxon>
        <taxon>Podocopa</taxon>
        <taxon>Podocopida</taxon>
        <taxon>Darwinulocopina</taxon>
        <taxon>Darwinuloidea</taxon>
        <taxon>Darwinulidae</taxon>
        <taxon>Darwinula</taxon>
    </lineage>
</organism>
<name>A0A7R9A526_9CRUS</name>
<evidence type="ECO:0000313" key="3">
    <source>
        <dbReference type="Proteomes" id="UP000677054"/>
    </source>
</evidence>
<evidence type="ECO:0000313" key="2">
    <source>
        <dbReference type="EMBL" id="CAD7246576.1"/>
    </source>
</evidence>
<accession>A0A7R9A526</accession>
<dbReference type="Proteomes" id="UP000677054">
    <property type="component" value="Unassembled WGS sequence"/>
</dbReference>
<feature type="compositionally biased region" description="Basic and acidic residues" evidence="1">
    <location>
        <begin position="43"/>
        <end position="80"/>
    </location>
</feature>
<evidence type="ECO:0000256" key="1">
    <source>
        <dbReference type="SAM" id="MobiDB-lite"/>
    </source>
</evidence>
<keyword evidence="3" id="KW-1185">Reference proteome</keyword>
<evidence type="ECO:0008006" key="4">
    <source>
        <dbReference type="Google" id="ProtNLM"/>
    </source>
</evidence>
<protein>
    <recommendedName>
        <fullName evidence="4">C3H1-type domain-containing protein</fullName>
    </recommendedName>
</protein>
<sequence length="252" mass="29084">MVMNADQGGNGGKVPGAKAKAVDKKMKKLPKMDSSTDEEEEEESRRREEARKRRQEEERRKKVEERERREKEKQEMDKQRLQQRLLQTILGMEELTQSVDKLASTLKITPEEILGVVNEDKSNARCEEGHDIMTDHNRRLLRQFDLESIDCRMLMKFLEPDSITPDPCWEYNLSGCKEDQCLKMHLCADYISGACKACELNHDVQEAQCGTLLRQANVKLSRSRKELRLAISYSIRPKAANPARFSSYPPPS</sequence>